<protein>
    <submittedName>
        <fullName evidence="3">Uncharacterized protein LOC114340515</fullName>
    </submittedName>
</protein>
<dbReference type="PANTHER" id="PTHR45913">
    <property type="entry name" value="EPM2A-INTERACTING PROTEIN 1"/>
    <property type="match status" value="1"/>
</dbReference>
<dbReference type="OrthoDB" id="6077854at2759"/>
<accession>A0A6P7GTB8</accession>
<dbReference type="RefSeq" id="XP_028147065.1">
    <property type="nucleotide sequence ID" value="XM_028291264.1"/>
</dbReference>
<reference evidence="3" key="1">
    <citation type="submission" date="2025-08" db="UniProtKB">
        <authorList>
            <consortium name="RefSeq"/>
        </authorList>
    </citation>
    <scope>IDENTIFICATION</scope>
    <source>
        <tissue evidence="3">Whole insect</tissue>
    </source>
</reference>
<evidence type="ECO:0000313" key="3">
    <source>
        <dbReference type="RefSeq" id="XP_028147065.1"/>
    </source>
</evidence>
<dbReference type="Pfam" id="PF13927">
    <property type="entry name" value="Ig_3"/>
    <property type="match status" value="1"/>
</dbReference>
<dbReference type="InterPro" id="IPR036179">
    <property type="entry name" value="Ig-like_dom_sf"/>
</dbReference>
<dbReference type="AlphaFoldDB" id="A0A6P7GTB8"/>
<dbReference type="InParanoid" id="A0A6P7GTB8"/>
<feature type="domain" description="Ig-like" evidence="2">
    <location>
        <begin position="92"/>
        <end position="181"/>
    </location>
</feature>
<evidence type="ECO:0000256" key="1">
    <source>
        <dbReference type="SAM" id="SignalP"/>
    </source>
</evidence>
<organism evidence="3">
    <name type="scientific">Diabrotica virgifera virgifera</name>
    <name type="common">western corn rootworm</name>
    <dbReference type="NCBI Taxonomy" id="50390"/>
    <lineage>
        <taxon>Eukaryota</taxon>
        <taxon>Metazoa</taxon>
        <taxon>Ecdysozoa</taxon>
        <taxon>Arthropoda</taxon>
        <taxon>Hexapoda</taxon>
        <taxon>Insecta</taxon>
        <taxon>Pterygota</taxon>
        <taxon>Neoptera</taxon>
        <taxon>Endopterygota</taxon>
        <taxon>Coleoptera</taxon>
        <taxon>Polyphaga</taxon>
        <taxon>Cucujiformia</taxon>
        <taxon>Chrysomeloidea</taxon>
        <taxon>Chrysomelidae</taxon>
        <taxon>Galerucinae</taxon>
        <taxon>Diabroticina</taxon>
        <taxon>Diabroticites</taxon>
        <taxon>Diabrotica</taxon>
    </lineage>
</organism>
<sequence>MAFESNFVIFLLFVTELFGVTVGGNFPSPPMLTSGKEHILEKNESFNILCQGNRPLNWTVPQPELLNNEKNLKYYRPYLPGWQQKISYIPAPNIVDENKRHTTIGDTIKLTCCSEHETTEVMFEWKTPTGFDPKRMNKIFDESPYETTLTVFNATKNDKGVYTCIVFDHHQHQNTSNITITVLDESYDIADTSQLLIFIPGINKKCEISEDVLSVHPMKDTTTSEDFFIAVEECSVKVKTWNKIVSILLRMVFLNRENAGLLKGTSDEVKELQPEKDILFLHCIVTTVVNFILGRA</sequence>
<dbReference type="PANTHER" id="PTHR45913:SF9">
    <property type="entry name" value="GENERAL TRANSCRIPTION FACTOR II-I REPEAT DOMAIN-CONTAINING PROTEIN 2-LIKE-RELATED"/>
    <property type="match status" value="1"/>
</dbReference>
<dbReference type="SUPFAM" id="SSF48726">
    <property type="entry name" value="Immunoglobulin"/>
    <property type="match status" value="1"/>
</dbReference>
<name>A0A6P7GTB8_DIAVI</name>
<feature type="chain" id="PRO_5027670593" evidence="1">
    <location>
        <begin position="24"/>
        <end position="296"/>
    </location>
</feature>
<dbReference type="InterPro" id="IPR007110">
    <property type="entry name" value="Ig-like_dom"/>
</dbReference>
<gene>
    <name evidence="3" type="primary">LOC114340515</name>
</gene>
<dbReference type="PROSITE" id="PS50835">
    <property type="entry name" value="IG_LIKE"/>
    <property type="match status" value="1"/>
</dbReference>
<keyword evidence="1" id="KW-0732">Signal</keyword>
<evidence type="ECO:0000259" key="2">
    <source>
        <dbReference type="PROSITE" id="PS50835"/>
    </source>
</evidence>
<dbReference type="SMART" id="SM00409">
    <property type="entry name" value="IG"/>
    <property type="match status" value="1"/>
</dbReference>
<dbReference type="Gene3D" id="2.60.40.10">
    <property type="entry name" value="Immunoglobulins"/>
    <property type="match status" value="1"/>
</dbReference>
<dbReference type="InterPro" id="IPR003599">
    <property type="entry name" value="Ig_sub"/>
</dbReference>
<feature type="signal peptide" evidence="1">
    <location>
        <begin position="1"/>
        <end position="23"/>
    </location>
</feature>
<proteinExistence type="predicted"/>
<dbReference type="InterPro" id="IPR013783">
    <property type="entry name" value="Ig-like_fold"/>
</dbReference>